<sequence length="115" mass="12867">MNIKPEITWSDFEKLDIRTGTILSVKDFEKAKKPSFQLEIDFGELGIRNSSAQITALYTKEDLIGKQILAIVNFPKKQIANFFSECLILGVYGEDKNNVTLLTPSLPTKNGMQVG</sequence>
<organism evidence="5 6">
    <name type="scientific">Chryseobacterium nematophagum</name>
    <dbReference type="NCBI Taxonomy" id="2305228"/>
    <lineage>
        <taxon>Bacteria</taxon>
        <taxon>Pseudomonadati</taxon>
        <taxon>Bacteroidota</taxon>
        <taxon>Flavobacteriia</taxon>
        <taxon>Flavobacteriales</taxon>
        <taxon>Weeksellaceae</taxon>
        <taxon>Chryseobacterium group</taxon>
        <taxon>Chryseobacterium</taxon>
    </lineage>
</organism>
<evidence type="ECO:0000313" key="5">
    <source>
        <dbReference type="EMBL" id="RMZ60877.1"/>
    </source>
</evidence>
<protein>
    <submittedName>
        <fullName evidence="5">tRNA-binding protein</fullName>
    </submittedName>
</protein>
<dbReference type="NCBIfam" id="TIGR02222">
    <property type="entry name" value="chap_CsaA"/>
    <property type="match status" value="1"/>
</dbReference>
<dbReference type="InterPro" id="IPR051270">
    <property type="entry name" value="Tyrosine-tRNA_ligase_regulator"/>
</dbReference>
<proteinExistence type="predicted"/>
<dbReference type="PANTHER" id="PTHR11586">
    <property type="entry name" value="TRNA-AMINOACYLATION COFACTOR ARC1 FAMILY MEMBER"/>
    <property type="match status" value="1"/>
</dbReference>
<dbReference type="NCBIfam" id="NF007494">
    <property type="entry name" value="PRK10089.1-3"/>
    <property type="match status" value="1"/>
</dbReference>
<dbReference type="AlphaFoldDB" id="A0A3M7LEA5"/>
<keyword evidence="1 3" id="KW-0820">tRNA-binding</keyword>
<dbReference type="CDD" id="cd02798">
    <property type="entry name" value="tRNA_bind_CsaA"/>
    <property type="match status" value="1"/>
</dbReference>
<dbReference type="PANTHER" id="PTHR11586:SF37">
    <property type="entry name" value="TRNA-BINDING DOMAIN-CONTAINING PROTEIN"/>
    <property type="match status" value="1"/>
</dbReference>
<feature type="domain" description="TRNA-binding" evidence="4">
    <location>
        <begin position="11"/>
        <end position="115"/>
    </location>
</feature>
<dbReference type="Gene3D" id="2.40.50.140">
    <property type="entry name" value="Nucleic acid-binding proteins"/>
    <property type="match status" value="1"/>
</dbReference>
<keyword evidence="6" id="KW-1185">Reference proteome</keyword>
<reference evidence="5 6" key="1">
    <citation type="submission" date="2018-08" db="EMBL/GenBank/DDBJ databases">
        <title>Chryseobacterium nematophagum: a novel matrix digesting pathogen of nematodes.</title>
        <authorList>
            <person name="Page A."/>
            <person name="Roberts M."/>
            <person name="Felix M.-A."/>
            <person name="Weir W."/>
        </authorList>
    </citation>
    <scope>NUCLEOTIDE SEQUENCE [LARGE SCALE GENOMIC DNA]</scope>
    <source>
        <strain evidence="5 6">JUb275</strain>
    </source>
</reference>
<gene>
    <name evidence="5" type="ORF">D1632_02575</name>
</gene>
<evidence type="ECO:0000256" key="2">
    <source>
        <dbReference type="ARBA" id="ARBA00022884"/>
    </source>
</evidence>
<name>A0A3M7LEA5_9FLAO</name>
<dbReference type="InterPro" id="IPR002547">
    <property type="entry name" value="tRNA-bd_dom"/>
</dbReference>
<comment type="caution">
    <text evidence="5">The sequence shown here is derived from an EMBL/GenBank/DDBJ whole genome shotgun (WGS) entry which is preliminary data.</text>
</comment>
<dbReference type="Pfam" id="PF01588">
    <property type="entry name" value="tRNA_bind"/>
    <property type="match status" value="1"/>
</dbReference>
<evidence type="ECO:0000259" key="4">
    <source>
        <dbReference type="PROSITE" id="PS50886"/>
    </source>
</evidence>
<dbReference type="NCBIfam" id="NF007495">
    <property type="entry name" value="PRK10089.1-4"/>
    <property type="match status" value="1"/>
</dbReference>
<dbReference type="InterPro" id="IPR008231">
    <property type="entry name" value="CsaA"/>
</dbReference>
<dbReference type="FunFam" id="2.40.50.140:FF:000165">
    <property type="entry name" value="Chaperone CsaA"/>
    <property type="match status" value="1"/>
</dbReference>
<dbReference type="RefSeq" id="WP_122545684.1">
    <property type="nucleotide sequence ID" value="NZ_QWIV01000005.1"/>
</dbReference>
<dbReference type="InterPro" id="IPR012340">
    <property type="entry name" value="NA-bd_OB-fold"/>
</dbReference>
<dbReference type="PROSITE" id="PS50886">
    <property type="entry name" value="TRBD"/>
    <property type="match status" value="1"/>
</dbReference>
<keyword evidence="2 3" id="KW-0694">RNA-binding</keyword>
<evidence type="ECO:0000313" key="6">
    <source>
        <dbReference type="Proteomes" id="UP000267524"/>
    </source>
</evidence>
<dbReference type="SUPFAM" id="SSF50249">
    <property type="entry name" value="Nucleic acid-binding proteins"/>
    <property type="match status" value="1"/>
</dbReference>
<dbReference type="Proteomes" id="UP000267524">
    <property type="component" value="Unassembled WGS sequence"/>
</dbReference>
<dbReference type="EMBL" id="QWIV01000005">
    <property type="protein sequence ID" value="RMZ60877.1"/>
    <property type="molecule type" value="Genomic_DNA"/>
</dbReference>
<evidence type="ECO:0000256" key="1">
    <source>
        <dbReference type="ARBA" id="ARBA00022555"/>
    </source>
</evidence>
<dbReference type="GO" id="GO:0000049">
    <property type="term" value="F:tRNA binding"/>
    <property type="evidence" value="ECO:0007669"/>
    <property type="project" value="UniProtKB-UniRule"/>
</dbReference>
<evidence type="ECO:0000256" key="3">
    <source>
        <dbReference type="PROSITE-ProRule" id="PRU00209"/>
    </source>
</evidence>
<accession>A0A3M7LEA5</accession>